<evidence type="ECO:0000313" key="3">
    <source>
        <dbReference type="Proteomes" id="UP000031030"/>
    </source>
</evidence>
<dbReference type="OrthoDB" id="8701357at2"/>
<reference evidence="2 3" key="1">
    <citation type="submission" date="2014-11" db="EMBL/GenBank/DDBJ databases">
        <title>Genome sequence of Microbacterium mangrovi MUSC 115(T).</title>
        <authorList>
            <person name="Lee L.-H."/>
        </authorList>
    </citation>
    <scope>NUCLEOTIDE SEQUENCE [LARGE SCALE GENOMIC DNA]</scope>
    <source>
        <strain evidence="2 3">MUSC 115</strain>
    </source>
</reference>
<dbReference type="InterPro" id="IPR002731">
    <property type="entry name" value="ATPase_BadF"/>
</dbReference>
<dbReference type="Pfam" id="PF01869">
    <property type="entry name" value="BcrAD_BadFG"/>
    <property type="match status" value="1"/>
</dbReference>
<sequence length="293" mass="30249">MLGIDVGGSKTHAVLSDGATVHADILAGSANPASVGVEEASRQLGIVFAQLGDAPITAICAGVAGADSPGGEERFRALLTLRAPNAAIRVVHDSELLLAAAGRTTGIAVISGTGSAGWGRDAHGHTARSGGWGYLLGDEGSGYWVTRMAVRHALERVDLGEPADRLSQQLAADCGLQDPADILDHFYSHPERRYWAGRARVVFELAADREPVSAAIVAAAADALTHIATSVAYRLGMPGPVVLAGGQAVHQPLLQQAVRERLAVRGIHDLEILTAAPVSGAVRLAAELLTPSL</sequence>
<dbReference type="InterPro" id="IPR043129">
    <property type="entry name" value="ATPase_NBD"/>
</dbReference>
<keyword evidence="3" id="KW-1185">Reference proteome</keyword>
<dbReference type="PANTHER" id="PTHR43190:SF3">
    <property type="entry name" value="N-ACETYL-D-GLUCOSAMINE KINASE"/>
    <property type="match status" value="1"/>
</dbReference>
<proteinExistence type="predicted"/>
<evidence type="ECO:0000313" key="2">
    <source>
        <dbReference type="EMBL" id="KHK99014.1"/>
    </source>
</evidence>
<dbReference type="InterPro" id="IPR052519">
    <property type="entry name" value="Euk-type_GlcNAc_Kinase"/>
</dbReference>
<dbReference type="PANTHER" id="PTHR43190">
    <property type="entry name" value="N-ACETYL-D-GLUCOSAMINE KINASE"/>
    <property type="match status" value="1"/>
</dbReference>
<dbReference type="SUPFAM" id="SSF53067">
    <property type="entry name" value="Actin-like ATPase domain"/>
    <property type="match status" value="2"/>
</dbReference>
<comment type="caution">
    <text evidence="2">The sequence shown here is derived from an EMBL/GenBank/DDBJ whole genome shotgun (WGS) entry which is preliminary data.</text>
</comment>
<dbReference type="Proteomes" id="UP000031030">
    <property type="component" value="Unassembled WGS sequence"/>
</dbReference>
<dbReference type="AlphaFoldDB" id="A0A0B2A668"/>
<evidence type="ECO:0000259" key="1">
    <source>
        <dbReference type="Pfam" id="PF01869"/>
    </source>
</evidence>
<feature type="domain" description="ATPase BadF/BadG/BcrA/BcrD type" evidence="1">
    <location>
        <begin position="2"/>
        <end position="284"/>
    </location>
</feature>
<name>A0A0B2A668_9MICO</name>
<protein>
    <submittedName>
        <fullName evidence="2">ATPase</fullName>
    </submittedName>
</protein>
<dbReference type="STRING" id="1348253.LK09_06555"/>
<accession>A0A0B2A668</accession>
<gene>
    <name evidence="2" type="ORF">LK09_06555</name>
</gene>
<organism evidence="2 3">
    <name type="scientific">Microbacterium mangrovi</name>
    <dbReference type="NCBI Taxonomy" id="1348253"/>
    <lineage>
        <taxon>Bacteria</taxon>
        <taxon>Bacillati</taxon>
        <taxon>Actinomycetota</taxon>
        <taxon>Actinomycetes</taxon>
        <taxon>Micrococcales</taxon>
        <taxon>Microbacteriaceae</taxon>
        <taxon>Microbacterium</taxon>
    </lineage>
</organism>
<dbReference type="EMBL" id="JTDK01000006">
    <property type="protein sequence ID" value="KHK99014.1"/>
    <property type="molecule type" value="Genomic_DNA"/>
</dbReference>
<dbReference type="Gene3D" id="3.30.420.40">
    <property type="match status" value="2"/>
</dbReference>
<dbReference type="CDD" id="cd24007">
    <property type="entry name" value="ASKHA_NBD_eukNAGK-like"/>
    <property type="match status" value="1"/>
</dbReference>